<dbReference type="PANTHER" id="PTHR48077:SF3">
    <property type="entry name" value="TRYPTOPHAN SYNTHASE"/>
    <property type="match status" value="1"/>
</dbReference>
<dbReference type="PIRSF" id="PIRSF001413">
    <property type="entry name" value="Trp_syn_beta"/>
    <property type="match status" value="1"/>
</dbReference>
<dbReference type="InterPro" id="IPR023026">
    <property type="entry name" value="Trp_synth_beta/beta-like"/>
</dbReference>
<evidence type="ECO:0000259" key="12">
    <source>
        <dbReference type="Pfam" id="PF00291"/>
    </source>
</evidence>
<feature type="domain" description="Tryptophan synthase beta chain-like PALP" evidence="12">
    <location>
        <begin position="73"/>
        <end position="379"/>
    </location>
</feature>
<dbReference type="InterPro" id="IPR006654">
    <property type="entry name" value="Trp_synth_beta"/>
</dbReference>
<reference evidence="14" key="1">
    <citation type="submission" date="2017-06" db="EMBL/GenBank/DDBJ databases">
        <title>Capnocytophaga spp. assemblies.</title>
        <authorList>
            <person name="Gulvik C.A."/>
        </authorList>
    </citation>
    <scope>NUCLEOTIDE SEQUENCE [LARGE SCALE GENOMIC DNA]</scope>
    <source>
        <strain evidence="14">H2177</strain>
    </source>
</reference>
<dbReference type="Proteomes" id="UP000217348">
    <property type="component" value="Chromosome"/>
</dbReference>
<keyword evidence="8 11" id="KW-0057">Aromatic amino acid biosynthesis</keyword>
<sequence>MEKKYFEKQAVIKVSPLAEMLNYQGYYGEYGGTHVPPMLEAKLKELSDFFDEITKSEAFQEEFVEILKDFVGRPSSLYFAKNLSDYVGSKIYLKREDLNHTGSHKINNAIGQILVAKKMGAKEIIAETGAGQHGVATATVCAFLGLKCKIFMGAVDMNRQALNVRRMQMLGAEVIACTSGNQTLKDAVDTALNYYIENPESYYLLGSHVGPHPYPKMVGYFQSVIGNEARQQILQKEGRLPDSIVACLGGGSNAIGLFSAFLEDKDVKIYGAEGGGEDTYQNTAATLNYGKPIVFQGTYSYCLVDDKGTPIASKSIAAGLDYPGISPQHAYLKDTKRVEYHSVTDKEAIEAYKLLSRLEGITPAIESSHAVALAMKLMKNKNQLVIVNLSGRGDKDLEREV</sequence>
<evidence type="ECO:0000313" key="14">
    <source>
        <dbReference type="Proteomes" id="UP000217348"/>
    </source>
</evidence>
<evidence type="ECO:0000256" key="3">
    <source>
        <dbReference type="ARBA" id="ARBA00009982"/>
    </source>
</evidence>
<evidence type="ECO:0000256" key="4">
    <source>
        <dbReference type="ARBA" id="ARBA00011270"/>
    </source>
</evidence>
<dbReference type="InterPro" id="IPR001926">
    <property type="entry name" value="TrpB-like_PALP"/>
</dbReference>
<evidence type="ECO:0000256" key="11">
    <source>
        <dbReference type="HAMAP-Rule" id="MF_00133"/>
    </source>
</evidence>
<dbReference type="UniPathway" id="UPA00035">
    <property type="reaction ID" value="UER00044"/>
</dbReference>
<dbReference type="NCBIfam" id="TIGR00263">
    <property type="entry name" value="trpB"/>
    <property type="match status" value="1"/>
</dbReference>
<dbReference type="KEGG" id="csto:CGC58_01925"/>
<evidence type="ECO:0000256" key="9">
    <source>
        <dbReference type="ARBA" id="ARBA00023239"/>
    </source>
</evidence>
<comment type="function">
    <text evidence="11">The beta subunit is responsible for the synthesis of L-tryptophan from indole and L-serine.</text>
</comment>
<dbReference type="InterPro" id="IPR006653">
    <property type="entry name" value="Trp_synth_b_CS"/>
</dbReference>
<evidence type="ECO:0000256" key="6">
    <source>
        <dbReference type="ARBA" id="ARBA00022822"/>
    </source>
</evidence>
<dbReference type="GO" id="GO:0004834">
    <property type="term" value="F:tryptophan synthase activity"/>
    <property type="evidence" value="ECO:0007669"/>
    <property type="project" value="UniProtKB-UniRule"/>
</dbReference>
<evidence type="ECO:0000256" key="2">
    <source>
        <dbReference type="ARBA" id="ARBA00004733"/>
    </source>
</evidence>
<dbReference type="EC" id="4.2.1.20" evidence="11"/>
<evidence type="ECO:0000256" key="7">
    <source>
        <dbReference type="ARBA" id="ARBA00022898"/>
    </source>
</evidence>
<dbReference type="EMBL" id="CP022387">
    <property type="protein sequence ID" value="ATA88602.1"/>
    <property type="molecule type" value="Genomic_DNA"/>
</dbReference>
<dbReference type="GO" id="GO:0005737">
    <property type="term" value="C:cytoplasm"/>
    <property type="evidence" value="ECO:0007669"/>
    <property type="project" value="TreeGrafter"/>
</dbReference>
<dbReference type="PANTHER" id="PTHR48077">
    <property type="entry name" value="TRYPTOPHAN SYNTHASE-RELATED"/>
    <property type="match status" value="1"/>
</dbReference>
<evidence type="ECO:0000256" key="10">
    <source>
        <dbReference type="ARBA" id="ARBA00049047"/>
    </source>
</evidence>
<dbReference type="HAMAP" id="MF_00133">
    <property type="entry name" value="Trp_synth_beta"/>
    <property type="match status" value="1"/>
</dbReference>
<keyword evidence="5 11" id="KW-0028">Amino-acid biosynthesis</keyword>
<comment type="catalytic activity">
    <reaction evidence="10 11">
        <text>(1S,2R)-1-C-(indol-3-yl)glycerol 3-phosphate + L-serine = D-glyceraldehyde 3-phosphate + L-tryptophan + H2O</text>
        <dbReference type="Rhea" id="RHEA:10532"/>
        <dbReference type="ChEBI" id="CHEBI:15377"/>
        <dbReference type="ChEBI" id="CHEBI:33384"/>
        <dbReference type="ChEBI" id="CHEBI:57912"/>
        <dbReference type="ChEBI" id="CHEBI:58866"/>
        <dbReference type="ChEBI" id="CHEBI:59776"/>
        <dbReference type="EC" id="4.2.1.20"/>
    </reaction>
</comment>
<keyword evidence="6 11" id="KW-0822">Tryptophan biosynthesis</keyword>
<keyword evidence="9 11" id="KW-0456">Lyase</keyword>
<dbReference type="AlphaFoldDB" id="A0A250FTX3"/>
<dbReference type="FunFam" id="3.40.50.1100:FF:000004">
    <property type="entry name" value="Tryptophan synthase beta chain"/>
    <property type="match status" value="1"/>
</dbReference>
<comment type="cofactor">
    <cofactor evidence="1 11">
        <name>pyridoxal 5'-phosphate</name>
        <dbReference type="ChEBI" id="CHEBI:597326"/>
    </cofactor>
</comment>
<evidence type="ECO:0000256" key="1">
    <source>
        <dbReference type="ARBA" id="ARBA00001933"/>
    </source>
</evidence>
<dbReference type="SUPFAM" id="SSF53686">
    <property type="entry name" value="Tryptophan synthase beta subunit-like PLP-dependent enzymes"/>
    <property type="match status" value="1"/>
</dbReference>
<name>A0A250FTX3_9FLAO</name>
<dbReference type="Gene3D" id="3.40.50.1100">
    <property type="match status" value="2"/>
</dbReference>
<comment type="similarity">
    <text evidence="3 11">Belongs to the TrpB family.</text>
</comment>
<dbReference type="RefSeq" id="WP_095894879.1">
    <property type="nucleotide sequence ID" value="NZ_CP022387.1"/>
</dbReference>
<keyword evidence="7 11" id="KW-0663">Pyridoxal phosphate</keyword>
<gene>
    <name evidence="11 13" type="primary">trpB</name>
    <name evidence="13" type="ORF">CGC58_01925</name>
</gene>
<dbReference type="OrthoDB" id="9766131at2"/>
<evidence type="ECO:0000256" key="8">
    <source>
        <dbReference type="ARBA" id="ARBA00023141"/>
    </source>
</evidence>
<organism evidence="13 14">
    <name type="scientific">Capnocytophaga stomatis</name>
    <dbReference type="NCBI Taxonomy" id="1848904"/>
    <lineage>
        <taxon>Bacteria</taxon>
        <taxon>Pseudomonadati</taxon>
        <taxon>Bacteroidota</taxon>
        <taxon>Flavobacteriia</taxon>
        <taxon>Flavobacteriales</taxon>
        <taxon>Flavobacteriaceae</taxon>
        <taxon>Capnocytophaga</taxon>
    </lineage>
</organism>
<dbReference type="Pfam" id="PF00291">
    <property type="entry name" value="PALP"/>
    <property type="match status" value="1"/>
</dbReference>
<evidence type="ECO:0000313" key="13">
    <source>
        <dbReference type="EMBL" id="ATA88602.1"/>
    </source>
</evidence>
<dbReference type="CDD" id="cd06446">
    <property type="entry name" value="Trp-synth_B"/>
    <property type="match status" value="1"/>
</dbReference>
<evidence type="ECO:0000256" key="5">
    <source>
        <dbReference type="ARBA" id="ARBA00022605"/>
    </source>
</evidence>
<protein>
    <recommendedName>
        <fullName evidence="11">Tryptophan synthase beta chain</fullName>
        <ecNumber evidence="11">4.2.1.20</ecNumber>
    </recommendedName>
</protein>
<dbReference type="InterPro" id="IPR036052">
    <property type="entry name" value="TrpB-like_PALP_sf"/>
</dbReference>
<accession>A0A250FTX3</accession>
<proteinExistence type="inferred from homology"/>
<dbReference type="PROSITE" id="PS00168">
    <property type="entry name" value="TRP_SYNTHASE_BETA"/>
    <property type="match status" value="1"/>
</dbReference>
<comment type="pathway">
    <text evidence="2 11">Amino-acid biosynthesis; L-tryptophan biosynthesis; L-tryptophan from chorismate: step 5/5.</text>
</comment>
<comment type="subunit">
    <text evidence="4 11">Tetramer of two alpha and two beta chains.</text>
</comment>
<feature type="modified residue" description="N6-(pyridoxal phosphate)lysine" evidence="11">
    <location>
        <position position="105"/>
    </location>
</feature>